<dbReference type="Gene3D" id="3.30.110.20">
    <property type="entry name" value="Alba-like domain"/>
    <property type="match status" value="1"/>
</dbReference>
<protein>
    <submittedName>
        <fullName evidence="1">Ribonuclease P protein subunit p20 (Trinotate prediction)</fullName>
    </submittedName>
</protein>
<dbReference type="AlphaFoldDB" id="A0A6G3MK57"/>
<reference evidence="1" key="1">
    <citation type="submission" date="2018-11" db="EMBL/GenBank/DDBJ databases">
        <title>Henneguya salminicola genome and transcriptome.</title>
        <authorList>
            <person name="Yahalomi D."/>
            <person name="Atkinson S.D."/>
            <person name="Neuhof M."/>
            <person name="Chang E.S."/>
            <person name="Philippe H."/>
            <person name="Cartwright P."/>
            <person name="Bartholomew J.L."/>
            <person name="Huchon D."/>
        </authorList>
    </citation>
    <scope>NUCLEOTIDE SEQUENCE</scope>
    <source>
        <strain evidence="1">Hz1</strain>
        <tissue evidence="1">Whole</tissue>
    </source>
</reference>
<proteinExistence type="predicted"/>
<dbReference type="EMBL" id="GHBP01008416">
    <property type="protein sequence ID" value="NDJ94397.1"/>
    <property type="molecule type" value="Transcribed_RNA"/>
</dbReference>
<dbReference type="GO" id="GO:0003676">
    <property type="term" value="F:nucleic acid binding"/>
    <property type="evidence" value="ECO:0007669"/>
    <property type="project" value="InterPro"/>
</dbReference>
<dbReference type="SUPFAM" id="SSF82704">
    <property type="entry name" value="AlbA-like"/>
    <property type="match status" value="1"/>
</dbReference>
<evidence type="ECO:0000313" key="1">
    <source>
        <dbReference type="EMBL" id="NDJ94397.1"/>
    </source>
</evidence>
<name>A0A6G3MK57_HENSL</name>
<accession>A0A6G3MK57</accession>
<organism evidence="1">
    <name type="scientific">Henneguya salminicola</name>
    <name type="common">Myxosporean</name>
    <dbReference type="NCBI Taxonomy" id="69463"/>
    <lineage>
        <taxon>Eukaryota</taxon>
        <taxon>Metazoa</taxon>
        <taxon>Cnidaria</taxon>
        <taxon>Myxozoa</taxon>
        <taxon>Myxosporea</taxon>
        <taxon>Bivalvulida</taxon>
        <taxon>Platysporina</taxon>
        <taxon>Myxobolidae</taxon>
        <taxon>Henneguya</taxon>
    </lineage>
</organism>
<dbReference type="InterPro" id="IPR036882">
    <property type="entry name" value="Alba-like_dom_sf"/>
</dbReference>
<sequence>MSIPEKIIEVSKMFKRPSYNSCAIKPLIPSRNEVFVHLKTPLLSQLCRCRKVMEKYGRVTLHALGGSIPLSVGIALQLCQKSAFISSEVETGTTEIPYEKEGGKKYRKCSIIKITLIKCIPSEEDAEQILLKFNRK</sequence>